<keyword evidence="2" id="KW-0732">Signal</keyword>
<feature type="signal peptide" evidence="2">
    <location>
        <begin position="1"/>
        <end position="16"/>
    </location>
</feature>
<dbReference type="EMBL" id="RCZC01000001">
    <property type="protein sequence ID" value="TPG56416.1"/>
    <property type="molecule type" value="Genomic_DNA"/>
</dbReference>
<evidence type="ECO:0000256" key="2">
    <source>
        <dbReference type="SAM" id="SignalP"/>
    </source>
</evidence>
<evidence type="ECO:0000256" key="1">
    <source>
        <dbReference type="SAM" id="MobiDB-lite"/>
    </source>
</evidence>
<keyword evidence="4" id="KW-1185">Reference proteome</keyword>
<feature type="chain" id="PRO_5021365643" description="Invasion associated locus B family protein" evidence="2">
    <location>
        <begin position="17"/>
        <end position="190"/>
    </location>
</feature>
<dbReference type="RefSeq" id="WP_140847532.1">
    <property type="nucleotide sequence ID" value="NZ_RCZC01000001.1"/>
</dbReference>
<evidence type="ECO:0000313" key="4">
    <source>
        <dbReference type="Proteomes" id="UP000319931"/>
    </source>
</evidence>
<name>A0A502G5D6_9SPHN</name>
<feature type="region of interest" description="Disordered" evidence="1">
    <location>
        <begin position="164"/>
        <end position="190"/>
    </location>
</feature>
<organism evidence="3 4">
    <name type="scientific">Sphingomonas glacialis</name>
    <dbReference type="NCBI Taxonomy" id="658225"/>
    <lineage>
        <taxon>Bacteria</taxon>
        <taxon>Pseudomonadati</taxon>
        <taxon>Pseudomonadota</taxon>
        <taxon>Alphaproteobacteria</taxon>
        <taxon>Sphingomonadales</taxon>
        <taxon>Sphingomonadaceae</taxon>
        <taxon>Sphingomonas</taxon>
    </lineage>
</organism>
<reference evidence="3 4" key="1">
    <citation type="journal article" date="2019" name="Environ. Microbiol.">
        <title>Species interactions and distinct microbial communities in high Arctic permafrost affected cryosols are associated with the CH4 and CO2 gas fluxes.</title>
        <authorList>
            <person name="Altshuler I."/>
            <person name="Hamel J."/>
            <person name="Turney S."/>
            <person name="Magnuson E."/>
            <person name="Levesque R."/>
            <person name="Greer C."/>
            <person name="Whyte L.G."/>
        </authorList>
    </citation>
    <scope>NUCLEOTIDE SEQUENCE [LARGE SCALE GENOMIC DNA]</scope>
    <source>
        <strain evidence="3 4">E6.1</strain>
    </source>
</reference>
<protein>
    <recommendedName>
        <fullName evidence="5">Invasion associated locus B family protein</fullName>
    </recommendedName>
</protein>
<dbReference type="AlphaFoldDB" id="A0A502G5D6"/>
<gene>
    <name evidence="3" type="ORF">EAH76_02365</name>
</gene>
<sequence>MIAALLLLQAAAPAAAAAAAAAPSAPWAVQTRTSGKTIATSSSAWSSDASARLVVRCDATAEKIVSLQFIPKGGFAAALPRPVSLNVDEGGWLGTNWQFPGSGAFISDDVVVSNLAAMIAQGKSIRVRVMDPDNKPVDAVFTGPGAGPIRQVLSACGYEFGKAPSRAGAPAPRPSVDPATAKKAPDPEDE</sequence>
<proteinExistence type="predicted"/>
<dbReference type="OrthoDB" id="7583018at2"/>
<dbReference type="Proteomes" id="UP000319931">
    <property type="component" value="Unassembled WGS sequence"/>
</dbReference>
<evidence type="ECO:0008006" key="5">
    <source>
        <dbReference type="Google" id="ProtNLM"/>
    </source>
</evidence>
<evidence type="ECO:0000313" key="3">
    <source>
        <dbReference type="EMBL" id="TPG56416.1"/>
    </source>
</evidence>
<comment type="caution">
    <text evidence="3">The sequence shown here is derived from an EMBL/GenBank/DDBJ whole genome shotgun (WGS) entry which is preliminary data.</text>
</comment>
<accession>A0A502G5D6</accession>